<dbReference type="PANTHER" id="PTHR45024:SF2">
    <property type="entry name" value="SCP2 DOMAIN-CONTAINING PROTEIN"/>
    <property type="match status" value="1"/>
</dbReference>
<reference evidence="4 5" key="1">
    <citation type="submission" date="2018-12" db="EMBL/GenBank/DDBJ databases">
        <title>Amycolatopsis eburnea sp. nov. actinomycete associate with arbuscular mycorrhiza fungal spore.</title>
        <authorList>
            <person name="Lumyong S."/>
            <person name="Chaiya L."/>
        </authorList>
    </citation>
    <scope>NUCLEOTIDE SEQUENCE [LARGE SCALE GENOMIC DNA]</scope>
    <source>
        <strain evidence="4 5">GLM-1</strain>
    </source>
</reference>
<organism evidence="4 5">
    <name type="scientific">Amycolatopsis eburnea</name>
    <dbReference type="NCBI Taxonomy" id="2267691"/>
    <lineage>
        <taxon>Bacteria</taxon>
        <taxon>Bacillati</taxon>
        <taxon>Actinomycetota</taxon>
        <taxon>Actinomycetes</taxon>
        <taxon>Pseudonocardiales</taxon>
        <taxon>Pseudonocardiaceae</taxon>
        <taxon>Amycolatopsis</taxon>
    </lineage>
</organism>
<gene>
    <name evidence="4" type="ORF">EIY87_33710</name>
</gene>
<dbReference type="Pfam" id="PF00106">
    <property type="entry name" value="adh_short"/>
    <property type="match status" value="1"/>
</dbReference>
<name>A0A3R9ELL4_9PSEU</name>
<dbReference type="PANTHER" id="PTHR45024">
    <property type="entry name" value="DEHYDROGENASES, SHORT CHAIN"/>
    <property type="match status" value="1"/>
</dbReference>
<evidence type="ECO:0000256" key="2">
    <source>
        <dbReference type="ARBA" id="ARBA00023002"/>
    </source>
</evidence>
<accession>A0A3R9ELL4</accession>
<dbReference type="EMBL" id="RSEC01000059">
    <property type="protein sequence ID" value="RSD11728.1"/>
    <property type="molecule type" value="Genomic_DNA"/>
</dbReference>
<protein>
    <submittedName>
        <fullName evidence="4">SDR family oxidoreductase</fullName>
    </submittedName>
</protein>
<sequence length="308" mass="31911">MAGQGPLEGRVAIVTGAGRGIGRGEALALAAAGAKVVVNDLGVDPDGAGTAAGPADEVVAAIRAAGGEAVASYESVAEWEGAARVVATAVEAFGRLDVVVNNAAVVRQHKIEDAAEEDFDVMVGVNLKGTFAMCRHAIPVLRRQGGGRIINTTSNQWAAPLGNAEYALSKGGVTSLTYALAWELQNDGITVNAVAPFALTRMTADQAQRDAARIAEGVMSERRARAKEPRADASLVAPIVVYLASDGAADVTGRVFRAGGGKIGMYSHPVEARTIFRDENAGPWPLEELVELLPRTVLATDTKAPHIV</sequence>
<dbReference type="PRINTS" id="PR00080">
    <property type="entry name" value="SDRFAMILY"/>
</dbReference>
<dbReference type="PRINTS" id="PR00081">
    <property type="entry name" value="GDHRDH"/>
</dbReference>
<dbReference type="InterPro" id="IPR036291">
    <property type="entry name" value="NAD(P)-bd_dom_sf"/>
</dbReference>
<dbReference type="RefSeq" id="WP_125313953.1">
    <property type="nucleotide sequence ID" value="NZ_RSEC01000059.1"/>
</dbReference>
<evidence type="ECO:0000256" key="3">
    <source>
        <dbReference type="RuleBase" id="RU000363"/>
    </source>
</evidence>
<dbReference type="Gene3D" id="3.40.50.720">
    <property type="entry name" value="NAD(P)-binding Rossmann-like Domain"/>
    <property type="match status" value="1"/>
</dbReference>
<dbReference type="OrthoDB" id="9808187at2"/>
<evidence type="ECO:0000256" key="1">
    <source>
        <dbReference type="ARBA" id="ARBA00006484"/>
    </source>
</evidence>
<dbReference type="Proteomes" id="UP000267081">
    <property type="component" value="Unassembled WGS sequence"/>
</dbReference>
<dbReference type="InterPro" id="IPR002347">
    <property type="entry name" value="SDR_fam"/>
</dbReference>
<comment type="caution">
    <text evidence="4">The sequence shown here is derived from an EMBL/GenBank/DDBJ whole genome shotgun (WGS) entry which is preliminary data.</text>
</comment>
<dbReference type="GO" id="GO:0016491">
    <property type="term" value="F:oxidoreductase activity"/>
    <property type="evidence" value="ECO:0007669"/>
    <property type="project" value="UniProtKB-KW"/>
</dbReference>
<dbReference type="InterPro" id="IPR051687">
    <property type="entry name" value="Peroxisomal_Beta-Oxidation"/>
</dbReference>
<keyword evidence="2" id="KW-0560">Oxidoreductase</keyword>
<dbReference type="SUPFAM" id="SSF51735">
    <property type="entry name" value="NAD(P)-binding Rossmann-fold domains"/>
    <property type="match status" value="1"/>
</dbReference>
<evidence type="ECO:0000313" key="4">
    <source>
        <dbReference type="EMBL" id="RSD11728.1"/>
    </source>
</evidence>
<evidence type="ECO:0000313" key="5">
    <source>
        <dbReference type="Proteomes" id="UP000267081"/>
    </source>
</evidence>
<proteinExistence type="inferred from homology"/>
<dbReference type="FunFam" id="3.40.50.720:FF:000084">
    <property type="entry name" value="Short-chain dehydrogenase reductase"/>
    <property type="match status" value="1"/>
</dbReference>
<comment type="similarity">
    <text evidence="1 3">Belongs to the short-chain dehydrogenases/reductases (SDR) family.</text>
</comment>
<dbReference type="AlphaFoldDB" id="A0A3R9ELL4"/>
<keyword evidence="5" id="KW-1185">Reference proteome</keyword>